<evidence type="ECO:0000313" key="9">
    <source>
        <dbReference type="Proteomes" id="UP000292445"/>
    </source>
</evidence>
<evidence type="ECO:0000256" key="5">
    <source>
        <dbReference type="ARBA" id="ARBA00048200"/>
    </source>
</evidence>
<dbReference type="Gene3D" id="3.40.50.720">
    <property type="entry name" value="NAD(P)-binding Rossmann-like Domain"/>
    <property type="match status" value="1"/>
</dbReference>
<dbReference type="InterPro" id="IPR005913">
    <property type="entry name" value="dTDP_dehydrorham_reduct"/>
</dbReference>
<dbReference type="GO" id="GO:0019305">
    <property type="term" value="P:dTDP-rhamnose biosynthetic process"/>
    <property type="evidence" value="ECO:0007669"/>
    <property type="project" value="UniProtKB-UniPathway"/>
</dbReference>
<keyword evidence="6" id="KW-0560">Oxidoreductase</keyword>
<evidence type="ECO:0000256" key="1">
    <source>
        <dbReference type="ARBA" id="ARBA00004781"/>
    </source>
</evidence>
<dbReference type="SUPFAM" id="SSF51735">
    <property type="entry name" value="NAD(P)-binding Rossmann-fold domains"/>
    <property type="match status" value="1"/>
</dbReference>
<organism evidence="8 9">
    <name type="scientific">Pigmentiphaga kullae</name>
    <dbReference type="NCBI Taxonomy" id="151784"/>
    <lineage>
        <taxon>Bacteria</taxon>
        <taxon>Pseudomonadati</taxon>
        <taxon>Pseudomonadota</taxon>
        <taxon>Betaproteobacteria</taxon>
        <taxon>Burkholderiales</taxon>
        <taxon>Alcaligenaceae</taxon>
        <taxon>Pigmentiphaga</taxon>
    </lineage>
</organism>
<keyword evidence="9" id="KW-1185">Reference proteome</keyword>
<comment type="similarity">
    <text evidence="2 6">Belongs to the dTDP-4-dehydrorhamnose reductase family.</text>
</comment>
<keyword evidence="6" id="KW-0521">NADP</keyword>
<accession>A0A4Q7NLY4</accession>
<comment type="catalytic activity">
    <reaction evidence="5 6">
        <text>dTDP-beta-L-rhamnose + NADP(+) = dTDP-4-dehydro-beta-L-rhamnose + NADPH + H(+)</text>
        <dbReference type="Rhea" id="RHEA:21796"/>
        <dbReference type="ChEBI" id="CHEBI:15378"/>
        <dbReference type="ChEBI" id="CHEBI:57510"/>
        <dbReference type="ChEBI" id="CHEBI:57783"/>
        <dbReference type="ChEBI" id="CHEBI:58349"/>
        <dbReference type="ChEBI" id="CHEBI:62830"/>
        <dbReference type="EC" id="1.1.1.133"/>
    </reaction>
</comment>
<name>A0A4Q7NLY4_9BURK</name>
<dbReference type="Pfam" id="PF04321">
    <property type="entry name" value="RmlD_sub_bind"/>
    <property type="match status" value="1"/>
</dbReference>
<dbReference type="UniPathway" id="UPA00124"/>
<proteinExistence type="inferred from homology"/>
<protein>
    <recommendedName>
        <fullName evidence="4 6">dTDP-4-dehydrorhamnose reductase</fullName>
        <ecNumber evidence="3 6">1.1.1.133</ecNumber>
    </recommendedName>
</protein>
<evidence type="ECO:0000256" key="6">
    <source>
        <dbReference type="RuleBase" id="RU364082"/>
    </source>
</evidence>
<dbReference type="EC" id="1.1.1.133" evidence="3 6"/>
<comment type="pathway">
    <text evidence="1 6">Carbohydrate biosynthesis; dTDP-L-rhamnose biosynthesis.</text>
</comment>
<evidence type="ECO:0000256" key="2">
    <source>
        <dbReference type="ARBA" id="ARBA00010944"/>
    </source>
</evidence>
<comment type="function">
    <text evidence="6">Catalyzes the reduction of dTDP-6-deoxy-L-lyxo-4-hexulose to yield dTDP-L-rhamnose.</text>
</comment>
<dbReference type="PANTHER" id="PTHR10491">
    <property type="entry name" value="DTDP-4-DEHYDRORHAMNOSE REDUCTASE"/>
    <property type="match status" value="1"/>
</dbReference>
<dbReference type="EMBL" id="SGXC01000001">
    <property type="protein sequence ID" value="RZS85958.1"/>
    <property type="molecule type" value="Genomic_DNA"/>
</dbReference>
<sequence length="293" mass="31200">MSILVAGAGGQLGRELVSRGAALGVVGLDHGQWDLTDPTTTDRIMAGHRPQVVINAAAHTAVDKAEREPALALAVNRDGVGHLAQACAARGAALLHLSTCYVFDGAKGAPYVEDDEPRPLNVYGRSKWEGERLLRASLTRHLTLRVSWVFGAQGDNFVRTMLRLAREGRSLRVVADQVGTPTPAGAIAGALLQLATRIQGGEELPWGTYHYPGGPATTWHGFAQAILAEAHELGLLDSTPEVAAIDSGDYATPARRPRHSVLDGTRAREVLGLAPPDWRTGLREVLSAWKDAA</sequence>
<feature type="domain" description="RmlD-like substrate binding" evidence="7">
    <location>
        <begin position="1"/>
        <end position="288"/>
    </location>
</feature>
<comment type="cofactor">
    <cofactor evidence="6">
        <name>Mg(2+)</name>
        <dbReference type="ChEBI" id="CHEBI:18420"/>
    </cofactor>
    <text evidence="6">Binds 1 Mg(2+) ion per monomer.</text>
</comment>
<dbReference type="GO" id="GO:0008831">
    <property type="term" value="F:dTDP-4-dehydrorhamnose reductase activity"/>
    <property type="evidence" value="ECO:0007669"/>
    <property type="project" value="UniProtKB-EC"/>
</dbReference>
<gene>
    <name evidence="8" type="ORF">EV675_1988</name>
</gene>
<dbReference type="PANTHER" id="PTHR10491:SF4">
    <property type="entry name" value="METHIONINE ADENOSYLTRANSFERASE 2 SUBUNIT BETA"/>
    <property type="match status" value="1"/>
</dbReference>
<evidence type="ECO:0000256" key="4">
    <source>
        <dbReference type="ARBA" id="ARBA00017099"/>
    </source>
</evidence>
<dbReference type="OrthoDB" id="9803892at2"/>
<dbReference type="Gene3D" id="3.90.25.10">
    <property type="entry name" value="UDP-galactose 4-epimerase, domain 1"/>
    <property type="match status" value="1"/>
</dbReference>
<dbReference type="AlphaFoldDB" id="A0A4Q7NLY4"/>
<evidence type="ECO:0000313" key="8">
    <source>
        <dbReference type="EMBL" id="RZS85958.1"/>
    </source>
</evidence>
<comment type="caution">
    <text evidence="8">The sequence shown here is derived from an EMBL/GenBank/DDBJ whole genome shotgun (WGS) entry which is preliminary data.</text>
</comment>
<dbReference type="CDD" id="cd05254">
    <property type="entry name" value="dTDP_HR_like_SDR_e"/>
    <property type="match status" value="1"/>
</dbReference>
<evidence type="ECO:0000256" key="3">
    <source>
        <dbReference type="ARBA" id="ARBA00012929"/>
    </source>
</evidence>
<reference evidence="8 9" key="1">
    <citation type="submission" date="2019-02" db="EMBL/GenBank/DDBJ databases">
        <title>Genomic Encyclopedia of Type Strains, Phase IV (KMG-IV): sequencing the most valuable type-strain genomes for metagenomic binning, comparative biology and taxonomic classification.</title>
        <authorList>
            <person name="Goeker M."/>
        </authorList>
    </citation>
    <scope>NUCLEOTIDE SEQUENCE [LARGE SCALE GENOMIC DNA]</scope>
    <source>
        <strain evidence="8 9">K24</strain>
    </source>
</reference>
<dbReference type="InterPro" id="IPR029903">
    <property type="entry name" value="RmlD-like-bd"/>
</dbReference>
<dbReference type="InterPro" id="IPR036291">
    <property type="entry name" value="NAD(P)-bd_dom_sf"/>
</dbReference>
<dbReference type="NCBIfam" id="TIGR01214">
    <property type="entry name" value="rmlD"/>
    <property type="match status" value="1"/>
</dbReference>
<dbReference type="RefSeq" id="WP_130357092.1">
    <property type="nucleotide sequence ID" value="NZ_SGXC01000001.1"/>
</dbReference>
<evidence type="ECO:0000259" key="7">
    <source>
        <dbReference type="Pfam" id="PF04321"/>
    </source>
</evidence>
<dbReference type="Proteomes" id="UP000292445">
    <property type="component" value="Unassembled WGS sequence"/>
</dbReference>